<feature type="transmembrane region" description="Helical" evidence="3">
    <location>
        <begin position="155"/>
        <end position="178"/>
    </location>
</feature>
<evidence type="ECO:0000256" key="3">
    <source>
        <dbReference type="SAM" id="Phobius"/>
    </source>
</evidence>
<evidence type="ECO:0000259" key="4">
    <source>
        <dbReference type="PROSITE" id="PS50887"/>
    </source>
</evidence>
<dbReference type="Proteomes" id="UP001597173">
    <property type="component" value="Unassembled WGS sequence"/>
</dbReference>
<reference evidence="6" key="1">
    <citation type="journal article" date="2019" name="Int. J. Syst. Evol. Microbiol.">
        <title>The Global Catalogue of Microorganisms (GCM) 10K type strain sequencing project: providing services to taxonomists for standard genome sequencing and annotation.</title>
        <authorList>
            <consortium name="The Broad Institute Genomics Platform"/>
            <consortium name="The Broad Institute Genome Sequencing Center for Infectious Disease"/>
            <person name="Wu L."/>
            <person name="Ma J."/>
        </authorList>
    </citation>
    <scope>NUCLEOTIDE SEQUENCE [LARGE SCALE GENOMIC DNA]</scope>
    <source>
        <strain evidence="6">CCUG 55609</strain>
    </source>
</reference>
<keyword evidence="3" id="KW-0472">Membrane</keyword>
<feature type="domain" description="GGDEF" evidence="4">
    <location>
        <begin position="253"/>
        <end position="386"/>
    </location>
</feature>
<protein>
    <recommendedName>
        <fullName evidence="1">diguanylate cyclase</fullName>
        <ecNumber evidence="1">2.7.7.65</ecNumber>
    </recommendedName>
</protein>
<proteinExistence type="predicted"/>
<keyword evidence="3" id="KW-1133">Transmembrane helix</keyword>
<dbReference type="EMBL" id="JBHTNF010000001">
    <property type="protein sequence ID" value="MFD1326887.1"/>
    <property type="molecule type" value="Genomic_DNA"/>
</dbReference>
<evidence type="ECO:0000256" key="1">
    <source>
        <dbReference type="ARBA" id="ARBA00012528"/>
    </source>
</evidence>
<dbReference type="InterPro" id="IPR043128">
    <property type="entry name" value="Rev_trsase/Diguanyl_cyclase"/>
</dbReference>
<keyword evidence="6" id="KW-1185">Reference proteome</keyword>
<organism evidence="5 6">
    <name type="scientific">Mycoplana ramosa</name>
    <name type="common">Mycoplana bullata</name>
    <dbReference type="NCBI Taxonomy" id="40837"/>
    <lineage>
        <taxon>Bacteria</taxon>
        <taxon>Pseudomonadati</taxon>
        <taxon>Pseudomonadota</taxon>
        <taxon>Alphaproteobacteria</taxon>
        <taxon>Hyphomicrobiales</taxon>
        <taxon>Rhizobiaceae</taxon>
        <taxon>Mycoplana</taxon>
    </lineage>
</organism>
<comment type="caution">
    <text evidence="5">The sequence shown here is derived from an EMBL/GenBank/DDBJ whole genome shotgun (WGS) entry which is preliminary data.</text>
</comment>
<accession>A0ABW3YQP8</accession>
<evidence type="ECO:0000313" key="5">
    <source>
        <dbReference type="EMBL" id="MFD1326887.1"/>
    </source>
</evidence>
<dbReference type="PANTHER" id="PTHR45138:SF9">
    <property type="entry name" value="DIGUANYLATE CYCLASE DGCM-RELATED"/>
    <property type="match status" value="1"/>
</dbReference>
<dbReference type="InterPro" id="IPR029787">
    <property type="entry name" value="Nucleotide_cyclase"/>
</dbReference>
<dbReference type="NCBIfam" id="TIGR00254">
    <property type="entry name" value="GGDEF"/>
    <property type="match status" value="1"/>
</dbReference>
<dbReference type="InterPro" id="IPR050469">
    <property type="entry name" value="Diguanylate_Cyclase"/>
</dbReference>
<feature type="transmembrane region" description="Helical" evidence="3">
    <location>
        <begin position="93"/>
        <end position="112"/>
    </location>
</feature>
<dbReference type="InterPro" id="IPR000160">
    <property type="entry name" value="GGDEF_dom"/>
</dbReference>
<dbReference type="EC" id="2.7.7.65" evidence="1"/>
<evidence type="ECO:0000313" key="6">
    <source>
        <dbReference type="Proteomes" id="UP001597173"/>
    </source>
</evidence>
<keyword evidence="3" id="KW-0812">Transmembrane</keyword>
<evidence type="ECO:0000256" key="2">
    <source>
        <dbReference type="ARBA" id="ARBA00034247"/>
    </source>
</evidence>
<feature type="transmembrane region" description="Helical" evidence="3">
    <location>
        <begin position="6"/>
        <end position="27"/>
    </location>
</feature>
<feature type="transmembrane region" description="Helical" evidence="3">
    <location>
        <begin position="190"/>
        <end position="214"/>
    </location>
</feature>
<feature type="transmembrane region" description="Helical" evidence="3">
    <location>
        <begin position="39"/>
        <end position="62"/>
    </location>
</feature>
<dbReference type="SUPFAM" id="SSF55073">
    <property type="entry name" value="Nucleotide cyclase"/>
    <property type="match status" value="1"/>
</dbReference>
<gene>
    <name evidence="5" type="ORF">ACFQ33_03135</name>
</gene>
<dbReference type="SMART" id="SM00267">
    <property type="entry name" value="GGDEF"/>
    <property type="match status" value="1"/>
</dbReference>
<dbReference type="PROSITE" id="PS50887">
    <property type="entry name" value="GGDEF"/>
    <property type="match status" value="1"/>
</dbReference>
<dbReference type="CDD" id="cd01949">
    <property type="entry name" value="GGDEF"/>
    <property type="match status" value="1"/>
</dbReference>
<dbReference type="Gene3D" id="3.30.70.270">
    <property type="match status" value="1"/>
</dbReference>
<feature type="transmembrane region" description="Helical" evidence="3">
    <location>
        <begin position="68"/>
        <end position="86"/>
    </location>
</feature>
<dbReference type="Pfam" id="PF00990">
    <property type="entry name" value="GGDEF"/>
    <property type="match status" value="1"/>
</dbReference>
<dbReference type="PANTHER" id="PTHR45138">
    <property type="entry name" value="REGULATORY COMPONENTS OF SENSORY TRANSDUCTION SYSTEM"/>
    <property type="match status" value="1"/>
</dbReference>
<comment type="catalytic activity">
    <reaction evidence="2">
        <text>2 GTP = 3',3'-c-di-GMP + 2 diphosphate</text>
        <dbReference type="Rhea" id="RHEA:24898"/>
        <dbReference type="ChEBI" id="CHEBI:33019"/>
        <dbReference type="ChEBI" id="CHEBI:37565"/>
        <dbReference type="ChEBI" id="CHEBI:58805"/>
        <dbReference type="EC" id="2.7.7.65"/>
    </reaction>
</comment>
<feature type="transmembrane region" description="Helical" evidence="3">
    <location>
        <begin position="124"/>
        <end position="143"/>
    </location>
</feature>
<name>A0ABW3YQP8_MYCRA</name>
<sequence length="412" mass="44368">MLEVLISIPTLMVCTLLSTFVVAIFLTQHWLTERGSAAAGYWCIAMWVGSGASLLLGLRGIAAPELSIGLGNALAALGYALTWAGFRAFDHQRVSLVAILAGVTAWMVAYRFSDAFAADMNLRIMLMSLVVSAYSLAMARDIVRGRRREALPSRLLVAILLATHAVIYALRIPFAYFAPVPDQMTASVSPWFAIFALEIFLHTLIVSMGILVLIKERSEFVFRHAARADALTGVFNRGALIDEVAGLLRRRPQQGVLMLFDLDHFKVINDTHGHLAGDKVLQRFTSAVSARLDDEMVFGRFGGEEFALFAPELDLDEARAFADALRQDVASLAIGHYGTIISATVSVGLASVALSGGDLDRLLAAADCALYRAKEQGRNRVAVAGVAESLMQVAGRMREAGPGSAAVISAAR</sequence>
<dbReference type="RefSeq" id="WP_374840190.1">
    <property type="nucleotide sequence ID" value="NZ_JBHEEW010000013.1"/>
</dbReference>